<evidence type="ECO:0000256" key="5">
    <source>
        <dbReference type="SAM" id="MobiDB-lite"/>
    </source>
</evidence>
<evidence type="ECO:0000256" key="1">
    <source>
        <dbReference type="ARBA" id="ARBA00022574"/>
    </source>
</evidence>
<dbReference type="STRING" id="70448.A0A090MAW5"/>
<dbReference type="InterPro" id="IPR036322">
    <property type="entry name" value="WD40_repeat_dom_sf"/>
</dbReference>
<protein>
    <submittedName>
        <fullName evidence="6">WD40/YVTN repeat-like-containing domain</fullName>
    </submittedName>
</protein>
<feature type="repeat" description="WD" evidence="3">
    <location>
        <begin position="335"/>
        <end position="376"/>
    </location>
</feature>
<dbReference type="InterPro" id="IPR045160">
    <property type="entry name" value="ATG16"/>
</dbReference>
<feature type="repeat" description="WD" evidence="3">
    <location>
        <begin position="440"/>
        <end position="460"/>
    </location>
</feature>
<dbReference type="SUPFAM" id="SSF50978">
    <property type="entry name" value="WD40 repeat-like"/>
    <property type="match status" value="1"/>
</dbReference>
<feature type="coiled-coil region" evidence="4">
    <location>
        <begin position="86"/>
        <end position="266"/>
    </location>
</feature>
<dbReference type="Pfam" id="PF00400">
    <property type="entry name" value="WD40"/>
    <property type="match status" value="3"/>
</dbReference>
<dbReference type="PROSITE" id="PS50294">
    <property type="entry name" value="WD_REPEATS_REGION"/>
    <property type="match status" value="1"/>
</dbReference>
<keyword evidence="2" id="KW-0677">Repeat</keyword>
<dbReference type="Proteomes" id="UP000009170">
    <property type="component" value="Unassembled WGS sequence"/>
</dbReference>
<feature type="compositionally biased region" description="Polar residues" evidence="5">
    <location>
        <begin position="48"/>
        <end position="65"/>
    </location>
</feature>
<comment type="caution">
    <text evidence="6">The sequence shown here is derived from an EMBL/GenBank/DDBJ whole genome shotgun (WGS) entry which is preliminary data.</text>
</comment>
<name>A0A090MAW5_OSTTA</name>
<keyword evidence="7" id="KW-1185">Reference proteome</keyword>
<dbReference type="CDD" id="cd00200">
    <property type="entry name" value="WD40"/>
    <property type="match status" value="1"/>
</dbReference>
<gene>
    <name evidence="6" type="ORF">OT_ostta12g01490</name>
</gene>
<dbReference type="KEGG" id="ota:OT_ostta12g01490"/>
<evidence type="ECO:0000313" key="6">
    <source>
        <dbReference type="EMBL" id="CEF99862.1"/>
    </source>
</evidence>
<evidence type="ECO:0000256" key="3">
    <source>
        <dbReference type="PROSITE-ProRule" id="PRU00221"/>
    </source>
</evidence>
<accession>A0A090MAW5</accession>
<keyword evidence="4" id="KW-0175">Coiled coil</keyword>
<reference evidence="7" key="1">
    <citation type="journal article" date="2006" name="Proc. Natl. Acad. Sci. U.S.A.">
        <title>Genome analysis of the smallest free-living eukaryote Ostreococcus tauri unveils many unique features.</title>
        <authorList>
            <person name="Derelle E."/>
            <person name="Ferraz C."/>
            <person name="Rombauts S."/>
            <person name="Rouze P."/>
            <person name="Worden A.Z."/>
            <person name="Robbens S."/>
            <person name="Partensky F."/>
            <person name="Degroeve S."/>
            <person name="Echeynie S."/>
            <person name="Cooke R."/>
            <person name="Saeys Y."/>
            <person name="Wuyts J."/>
            <person name="Jabbari K."/>
            <person name="Bowler C."/>
            <person name="Panaud O."/>
            <person name="Piegu B."/>
            <person name="Ball S.G."/>
            <person name="Ral J.-P."/>
            <person name="Bouget F.-Y."/>
            <person name="Piganeau G."/>
            <person name="De Baets B."/>
            <person name="Picard A."/>
            <person name="Delseny M."/>
            <person name="Demaille J."/>
            <person name="Van de Peer Y."/>
            <person name="Moreau H."/>
        </authorList>
    </citation>
    <scope>NUCLEOTIDE SEQUENCE [LARGE SCALE GENOMIC DNA]</scope>
    <source>
        <strain evidence="7">OTTH 0595 / CCAP 157/2 / RCC745</strain>
    </source>
</reference>
<dbReference type="PANTHER" id="PTHR19878">
    <property type="entry name" value="AUTOPHAGY PROTEIN 16-LIKE"/>
    <property type="match status" value="1"/>
</dbReference>
<dbReference type="InterPro" id="IPR015943">
    <property type="entry name" value="WD40/YVTN_repeat-like_dom_sf"/>
</dbReference>
<sequence length="580" mass="62861">MADKDAVAPARFDARRDTADVIARRIRTRDGAVDDDANDEERKAQRVINPSDSTSLQIQPDSTTTRAKLRAYDSLVRSHEEVVSRLTASESRNAALESQMRVLTRETLDLEKAIASARVAGGDGSASDSVNEAYGKLKEAMKDLMDAREEAARAQSARGEAERAMEAATEAKERFERRARESEKALASSRKAEAQALVEVDSQTAMKNAALGRADALEKENRELLERLMEMKAKEAERMNEINDLYADLQRQKKNAELNAKAESLAEASAASMTRLSISGTMATIPAKKRHVLRSNKGGTHRVALSHDGFSAACAGEDKVVAIFDTATGARTSELLGCLGGVLDVSFSADDTLVLGASTDCSLQLWEALTGRVKHRLTGHAQQATSAQISQTDAKRAISASRDRTLKTWDLVRGLATTSMLTASTAHSVLYGATERHAFSGHFDGSVRVWDLRANQVEKENKVHAGPITSIVAMPSENEVLTNSRDNCLKLVDVRMMEVVRNFSSPKYRVGTDWSNPCAAPDGQHIAAGGSDGGLFIWRVQDGRLMTTLHGHDAVVASCSWSSSGMLASADKNGVCLLWE</sequence>
<evidence type="ECO:0000256" key="4">
    <source>
        <dbReference type="SAM" id="Coils"/>
    </source>
</evidence>
<dbReference type="AlphaFoldDB" id="A0A090MAW5"/>
<dbReference type="PROSITE" id="PS00678">
    <property type="entry name" value="WD_REPEATS_1"/>
    <property type="match status" value="1"/>
</dbReference>
<proteinExistence type="predicted"/>
<dbReference type="InterPro" id="IPR019775">
    <property type="entry name" value="WD40_repeat_CS"/>
</dbReference>
<feature type="repeat" description="WD" evidence="3">
    <location>
        <begin position="377"/>
        <end position="419"/>
    </location>
</feature>
<dbReference type="PANTHER" id="PTHR19878:SF8">
    <property type="entry name" value="AUTOPHAGY-RELATED 16, ISOFORM F"/>
    <property type="match status" value="1"/>
</dbReference>
<dbReference type="RefSeq" id="XP_003082300.2">
    <property type="nucleotide sequence ID" value="XM_003082252.2"/>
</dbReference>
<evidence type="ECO:0000313" key="7">
    <source>
        <dbReference type="Proteomes" id="UP000009170"/>
    </source>
</evidence>
<feature type="repeat" description="WD" evidence="3">
    <location>
        <begin position="521"/>
        <end position="548"/>
    </location>
</feature>
<dbReference type="InParanoid" id="A0A090MAW5"/>
<dbReference type="OrthoDB" id="506888at2759"/>
<feature type="region of interest" description="Disordered" evidence="5">
    <location>
        <begin position="28"/>
        <end position="65"/>
    </location>
</feature>
<dbReference type="EMBL" id="CAID01000012">
    <property type="protein sequence ID" value="CEF99862.1"/>
    <property type="molecule type" value="Genomic_DNA"/>
</dbReference>
<organism evidence="6 7">
    <name type="scientific">Ostreococcus tauri</name>
    <name type="common">Marine green alga</name>
    <dbReference type="NCBI Taxonomy" id="70448"/>
    <lineage>
        <taxon>Eukaryota</taxon>
        <taxon>Viridiplantae</taxon>
        <taxon>Chlorophyta</taxon>
        <taxon>Mamiellophyceae</taxon>
        <taxon>Mamiellales</taxon>
        <taxon>Bathycoccaceae</taxon>
        <taxon>Ostreococcus</taxon>
    </lineage>
</organism>
<dbReference type="GO" id="GO:0000045">
    <property type="term" value="P:autophagosome assembly"/>
    <property type="evidence" value="ECO:0007669"/>
    <property type="project" value="InterPro"/>
</dbReference>
<dbReference type="Gene3D" id="2.130.10.10">
    <property type="entry name" value="YVTN repeat-like/Quinoprotein amine dehydrogenase"/>
    <property type="match status" value="2"/>
</dbReference>
<evidence type="ECO:0000256" key="2">
    <source>
        <dbReference type="ARBA" id="ARBA00022737"/>
    </source>
</evidence>
<dbReference type="PROSITE" id="PS50082">
    <property type="entry name" value="WD_REPEATS_2"/>
    <property type="match status" value="5"/>
</dbReference>
<dbReference type="InterPro" id="IPR001680">
    <property type="entry name" value="WD40_rpt"/>
</dbReference>
<reference evidence="6 7" key="2">
    <citation type="journal article" date="2014" name="BMC Genomics">
        <title>An improved genome of the model marine alga Ostreococcus tauri unfolds by assessing Illumina de novo assemblies.</title>
        <authorList>
            <person name="Blanc-Mathieu R."/>
            <person name="Verhelst B."/>
            <person name="Derelle E."/>
            <person name="Rombauts S."/>
            <person name="Bouget F.Y."/>
            <person name="Carre I."/>
            <person name="Chateau A."/>
            <person name="Eyre-Walker A."/>
            <person name="Grimsley N."/>
            <person name="Moreau H."/>
            <person name="Piegu B."/>
            <person name="Rivals E."/>
            <person name="Schackwitz W."/>
            <person name="Van de Peer Y."/>
            <person name="Piganeau G."/>
        </authorList>
    </citation>
    <scope>NUCLEOTIDE SEQUENCE [LARGE SCALE GENOMIC DNA]</scope>
    <source>
        <strain evidence="7">OTTH 0595 / CCAP 157/2 / RCC745</strain>
    </source>
</reference>
<keyword evidence="1 3" id="KW-0853">WD repeat</keyword>
<dbReference type="FunCoup" id="A0A090MAW5">
    <property type="interactions" value="1365"/>
</dbReference>
<dbReference type="SMART" id="SM00320">
    <property type="entry name" value="WD40"/>
    <property type="match status" value="7"/>
</dbReference>
<dbReference type="GeneID" id="9836164"/>
<feature type="repeat" description="WD" evidence="3">
    <location>
        <begin position="549"/>
        <end position="580"/>
    </location>
</feature>